<reference evidence="9" key="1">
    <citation type="submission" date="2016-06" db="EMBL/GenBank/DDBJ databases">
        <title>Parallel loss of symbiosis genes in relatives of nitrogen-fixing non-legume Parasponia.</title>
        <authorList>
            <person name="Van Velzen R."/>
            <person name="Holmer R."/>
            <person name="Bu F."/>
            <person name="Rutten L."/>
            <person name="Van Zeijl A."/>
            <person name="Liu W."/>
            <person name="Santuari L."/>
            <person name="Cao Q."/>
            <person name="Sharma T."/>
            <person name="Shen D."/>
            <person name="Roswanjaya Y."/>
            <person name="Wardhani T."/>
            <person name="Kalhor M.S."/>
            <person name="Jansen J."/>
            <person name="Van den Hoogen J."/>
            <person name="Gungor B."/>
            <person name="Hartog M."/>
            <person name="Hontelez J."/>
            <person name="Verver J."/>
            <person name="Yang W.-C."/>
            <person name="Schijlen E."/>
            <person name="Repin R."/>
            <person name="Schilthuizen M."/>
            <person name="Schranz E."/>
            <person name="Heidstra R."/>
            <person name="Miyata K."/>
            <person name="Fedorova E."/>
            <person name="Kohlen W."/>
            <person name="Bisseling T."/>
            <person name="Smit S."/>
            <person name="Geurts R."/>
        </authorList>
    </citation>
    <scope>NUCLEOTIDE SEQUENCE [LARGE SCALE GENOMIC DNA]</scope>
    <source>
        <strain evidence="9">cv. RG33-2</strain>
    </source>
</reference>
<accession>A0A2P5D233</accession>
<comment type="subcellular location">
    <subcellularLocation>
        <location evidence="1">Membrane</location>
        <topology evidence="1">Single-pass type I membrane protein</topology>
    </subcellularLocation>
</comment>
<dbReference type="PANTHER" id="PTHR48063">
    <property type="entry name" value="LRR RECEPTOR-LIKE KINASE"/>
    <property type="match status" value="1"/>
</dbReference>
<dbReference type="OrthoDB" id="1191566at2759"/>
<evidence type="ECO:0000256" key="3">
    <source>
        <dbReference type="ARBA" id="ARBA00022729"/>
    </source>
</evidence>
<dbReference type="InterPro" id="IPR046956">
    <property type="entry name" value="RLP23-like"/>
</dbReference>
<dbReference type="InterPro" id="IPR001611">
    <property type="entry name" value="Leu-rich_rpt"/>
</dbReference>
<dbReference type="Pfam" id="PF13855">
    <property type="entry name" value="LRR_8"/>
    <property type="match status" value="1"/>
</dbReference>
<evidence type="ECO:0000256" key="2">
    <source>
        <dbReference type="ARBA" id="ARBA00022692"/>
    </source>
</evidence>
<gene>
    <name evidence="8" type="ORF">TorRG33x02_265130</name>
</gene>
<sequence>MLQLSSNRLIGQVMPSLGGFASLCIVTSNQINGPLDPEIGNLKDLTRMDLSNNKLSGFILNRFMQLTEVQFLNLSHNAFSSHIAPDVGLLNQLKVVDLSRNT</sequence>
<dbReference type="InterPro" id="IPR032675">
    <property type="entry name" value="LRR_dom_sf"/>
</dbReference>
<dbReference type="InParanoid" id="A0A2P5D233"/>
<dbReference type="STRING" id="63057.A0A2P5D233"/>
<keyword evidence="2" id="KW-0812">Transmembrane</keyword>
<dbReference type="GO" id="GO:0016020">
    <property type="term" value="C:membrane"/>
    <property type="evidence" value="ECO:0007669"/>
    <property type="project" value="UniProtKB-SubCell"/>
</dbReference>
<evidence type="ECO:0000256" key="6">
    <source>
        <dbReference type="ARBA" id="ARBA00023170"/>
    </source>
</evidence>
<keyword evidence="3" id="KW-0732">Signal</keyword>
<evidence type="ECO:0000256" key="5">
    <source>
        <dbReference type="ARBA" id="ARBA00023136"/>
    </source>
</evidence>
<evidence type="ECO:0000256" key="1">
    <source>
        <dbReference type="ARBA" id="ARBA00004479"/>
    </source>
</evidence>
<keyword evidence="7" id="KW-0325">Glycoprotein</keyword>
<protein>
    <submittedName>
        <fullName evidence="8">LRR domain containing protein</fullName>
    </submittedName>
</protein>
<keyword evidence="9" id="KW-1185">Reference proteome</keyword>
<dbReference type="PRINTS" id="PR00019">
    <property type="entry name" value="LEURICHRPT"/>
</dbReference>
<proteinExistence type="predicted"/>
<evidence type="ECO:0000313" key="8">
    <source>
        <dbReference type="EMBL" id="PON67340.1"/>
    </source>
</evidence>
<organism evidence="8 9">
    <name type="scientific">Trema orientale</name>
    <name type="common">Charcoal tree</name>
    <name type="synonym">Celtis orientalis</name>
    <dbReference type="NCBI Taxonomy" id="63057"/>
    <lineage>
        <taxon>Eukaryota</taxon>
        <taxon>Viridiplantae</taxon>
        <taxon>Streptophyta</taxon>
        <taxon>Embryophyta</taxon>
        <taxon>Tracheophyta</taxon>
        <taxon>Spermatophyta</taxon>
        <taxon>Magnoliopsida</taxon>
        <taxon>eudicotyledons</taxon>
        <taxon>Gunneridae</taxon>
        <taxon>Pentapetalae</taxon>
        <taxon>rosids</taxon>
        <taxon>fabids</taxon>
        <taxon>Rosales</taxon>
        <taxon>Cannabaceae</taxon>
        <taxon>Trema</taxon>
    </lineage>
</organism>
<dbReference type="Proteomes" id="UP000237000">
    <property type="component" value="Unassembled WGS sequence"/>
</dbReference>
<dbReference type="EMBL" id="JXTC01000305">
    <property type="protein sequence ID" value="PON67340.1"/>
    <property type="molecule type" value="Genomic_DNA"/>
</dbReference>
<evidence type="ECO:0000256" key="4">
    <source>
        <dbReference type="ARBA" id="ARBA00022989"/>
    </source>
</evidence>
<keyword evidence="6" id="KW-0675">Receptor</keyword>
<evidence type="ECO:0000313" key="9">
    <source>
        <dbReference type="Proteomes" id="UP000237000"/>
    </source>
</evidence>
<keyword evidence="4" id="KW-1133">Transmembrane helix</keyword>
<comment type="caution">
    <text evidence="8">The sequence shown here is derived from an EMBL/GenBank/DDBJ whole genome shotgun (WGS) entry which is preliminary data.</text>
</comment>
<dbReference type="Gene3D" id="3.80.10.10">
    <property type="entry name" value="Ribonuclease Inhibitor"/>
    <property type="match status" value="1"/>
</dbReference>
<dbReference type="AlphaFoldDB" id="A0A2P5D233"/>
<evidence type="ECO:0000256" key="7">
    <source>
        <dbReference type="ARBA" id="ARBA00023180"/>
    </source>
</evidence>
<dbReference type="SUPFAM" id="SSF52058">
    <property type="entry name" value="L domain-like"/>
    <property type="match status" value="1"/>
</dbReference>
<name>A0A2P5D233_TREOI</name>
<keyword evidence="5" id="KW-0472">Membrane</keyword>